<evidence type="ECO:0000313" key="1">
    <source>
        <dbReference type="EMBL" id="KAG8170661.1"/>
    </source>
</evidence>
<dbReference type="Proteomes" id="UP000827092">
    <property type="component" value="Unassembled WGS sequence"/>
</dbReference>
<proteinExistence type="predicted"/>
<organism evidence="1 2">
    <name type="scientific">Oedothorax gibbosus</name>
    <dbReference type="NCBI Taxonomy" id="931172"/>
    <lineage>
        <taxon>Eukaryota</taxon>
        <taxon>Metazoa</taxon>
        <taxon>Ecdysozoa</taxon>
        <taxon>Arthropoda</taxon>
        <taxon>Chelicerata</taxon>
        <taxon>Arachnida</taxon>
        <taxon>Araneae</taxon>
        <taxon>Araneomorphae</taxon>
        <taxon>Entelegynae</taxon>
        <taxon>Araneoidea</taxon>
        <taxon>Linyphiidae</taxon>
        <taxon>Erigoninae</taxon>
        <taxon>Oedothorax</taxon>
    </lineage>
</organism>
<reference evidence="1 2" key="1">
    <citation type="journal article" date="2022" name="Nat. Ecol. Evol.">
        <title>A masculinizing supergene underlies an exaggerated male reproductive morph in a spider.</title>
        <authorList>
            <person name="Hendrickx F."/>
            <person name="De Corte Z."/>
            <person name="Sonet G."/>
            <person name="Van Belleghem S.M."/>
            <person name="Kostlbacher S."/>
            <person name="Vangestel C."/>
        </authorList>
    </citation>
    <scope>NUCLEOTIDE SEQUENCE [LARGE SCALE GENOMIC DNA]</scope>
    <source>
        <strain evidence="1">W744_W776</strain>
    </source>
</reference>
<dbReference type="EMBL" id="JAFNEN010005069">
    <property type="protein sequence ID" value="KAG8170661.1"/>
    <property type="molecule type" value="Genomic_DNA"/>
</dbReference>
<gene>
    <name evidence="1" type="ORF">JTE90_019780</name>
</gene>
<keyword evidence="2" id="KW-1185">Reference proteome</keyword>
<evidence type="ECO:0000313" key="2">
    <source>
        <dbReference type="Proteomes" id="UP000827092"/>
    </source>
</evidence>
<name>A0AAV6TGF9_9ARAC</name>
<protein>
    <recommendedName>
        <fullName evidence="3">BTB domain-containing protein</fullName>
    </recommendedName>
</protein>
<evidence type="ECO:0008006" key="3">
    <source>
        <dbReference type="Google" id="ProtNLM"/>
    </source>
</evidence>
<dbReference type="AlphaFoldDB" id="A0AAV6TGF9"/>
<sequence length="152" mass="16706">LYAAADFYDLDPLKQVCSEILSDGLCATSALGVLSMADLHQDQQLKSAALDFISLNDKDIIGTKDWTKFGKDNGNLALETLRELYCSSGRIFGRTAQPGLVRASPVRSRRLFATQSRRLEASRTLMTVLGSSTSTSSGLFHHHKVQEEKSHC</sequence>
<dbReference type="PANTHER" id="PTHR24413">
    <property type="entry name" value="SPECKLE-TYPE POZ PROTEIN"/>
    <property type="match status" value="1"/>
</dbReference>
<accession>A0AAV6TGF9</accession>
<feature type="non-terminal residue" evidence="1">
    <location>
        <position position="1"/>
    </location>
</feature>
<comment type="caution">
    <text evidence="1">The sequence shown here is derived from an EMBL/GenBank/DDBJ whole genome shotgun (WGS) entry which is preliminary data.</text>
</comment>
<dbReference type="Gene3D" id="1.25.40.420">
    <property type="match status" value="1"/>
</dbReference>